<sequence>MNISNVDTEDEEQTLKMPGSTDSPLRILFQKIMQYFWYYVISGTSIALPSMIKCLYVKAPVIAIEKLEKRSDQVAVMTGGPRGIGFDIVKKLFQLDYTVILGVRTIAVSQEGIDKIRAFGIPSGRVKFLNLDLISLNSVQKFAKEVLASEEGSRIDLLLNNAGFVNRNYEMTPDNIESTFQVNYLSHFLLTNLLLPRIKETVAKKGGDPCHIVNTSSHAQRAGKINFNELEISYESLLKTVSSCSRKNTGN</sequence>
<keyword evidence="3" id="KW-1133">Transmembrane helix</keyword>
<evidence type="ECO:0000256" key="3">
    <source>
        <dbReference type="SAM" id="Phobius"/>
    </source>
</evidence>
<evidence type="ECO:0000256" key="1">
    <source>
        <dbReference type="ARBA" id="ARBA00006484"/>
    </source>
</evidence>
<proteinExistence type="inferred from homology"/>
<reference evidence="4 5" key="1">
    <citation type="submission" date="2024-08" db="EMBL/GenBank/DDBJ databases">
        <authorList>
            <person name="Cucini C."/>
            <person name="Frati F."/>
        </authorList>
    </citation>
    <scope>NUCLEOTIDE SEQUENCE [LARGE SCALE GENOMIC DNA]</scope>
</reference>
<dbReference type="PANTHER" id="PTHR24320">
    <property type="entry name" value="RETINOL DEHYDROGENASE"/>
    <property type="match status" value="1"/>
</dbReference>
<keyword evidence="5" id="KW-1185">Reference proteome</keyword>
<evidence type="ECO:0000256" key="2">
    <source>
        <dbReference type="ARBA" id="ARBA00023002"/>
    </source>
</evidence>
<keyword evidence="2" id="KW-0560">Oxidoreductase</keyword>
<dbReference type="PANTHER" id="PTHR24320:SF264">
    <property type="entry name" value="DEHYDROGENASE_REDUCTASE SDR FAMILY MEMBER ON CHROMOSOME X"/>
    <property type="match status" value="1"/>
</dbReference>
<comment type="caution">
    <text evidence="4">The sequence shown here is derived from an EMBL/GenBank/DDBJ whole genome shotgun (WGS) entry which is preliminary data.</text>
</comment>
<dbReference type="InterPro" id="IPR036291">
    <property type="entry name" value="NAD(P)-bd_dom_sf"/>
</dbReference>
<accession>A0ABP1QGX8</accession>
<name>A0ABP1QGX8_9HEXA</name>
<dbReference type="PRINTS" id="PR00081">
    <property type="entry name" value="GDHRDH"/>
</dbReference>
<feature type="transmembrane region" description="Helical" evidence="3">
    <location>
        <begin position="36"/>
        <end position="56"/>
    </location>
</feature>
<keyword evidence="3" id="KW-0812">Transmembrane</keyword>
<dbReference type="Pfam" id="PF00106">
    <property type="entry name" value="adh_short"/>
    <property type="match status" value="1"/>
</dbReference>
<dbReference type="SUPFAM" id="SSF51735">
    <property type="entry name" value="NAD(P)-binding Rossmann-fold domains"/>
    <property type="match status" value="1"/>
</dbReference>
<dbReference type="InterPro" id="IPR002347">
    <property type="entry name" value="SDR_fam"/>
</dbReference>
<evidence type="ECO:0008006" key="6">
    <source>
        <dbReference type="Google" id="ProtNLM"/>
    </source>
</evidence>
<dbReference type="EMBL" id="CAXLJM020000034">
    <property type="protein sequence ID" value="CAL8102648.1"/>
    <property type="molecule type" value="Genomic_DNA"/>
</dbReference>
<gene>
    <name evidence="4" type="ORF">ODALV1_LOCUS11210</name>
</gene>
<evidence type="ECO:0000313" key="5">
    <source>
        <dbReference type="Proteomes" id="UP001642540"/>
    </source>
</evidence>
<comment type="similarity">
    <text evidence="1">Belongs to the short-chain dehydrogenases/reductases (SDR) family.</text>
</comment>
<dbReference type="Gene3D" id="3.40.50.720">
    <property type="entry name" value="NAD(P)-binding Rossmann-like Domain"/>
    <property type="match status" value="1"/>
</dbReference>
<dbReference type="Proteomes" id="UP001642540">
    <property type="component" value="Unassembled WGS sequence"/>
</dbReference>
<evidence type="ECO:0000313" key="4">
    <source>
        <dbReference type="EMBL" id="CAL8102648.1"/>
    </source>
</evidence>
<protein>
    <recommendedName>
        <fullName evidence="6">Short-chain dehydrogenase TIC 32, chloroplastic</fullName>
    </recommendedName>
</protein>
<keyword evidence="3" id="KW-0472">Membrane</keyword>
<organism evidence="4 5">
    <name type="scientific">Orchesella dallaii</name>
    <dbReference type="NCBI Taxonomy" id="48710"/>
    <lineage>
        <taxon>Eukaryota</taxon>
        <taxon>Metazoa</taxon>
        <taxon>Ecdysozoa</taxon>
        <taxon>Arthropoda</taxon>
        <taxon>Hexapoda</taxon>
        <taxon>Collembola</taxon>
        <taxon>Entomobryomorpha</taxon>
        <taxon>Entomobryoidea</taxon>
        <taxon>Orchesellidae</taxon>
        <taxon>Orchesellinae</taxon>
        <taxon>Orchesella</taxon>
    </lineage>
</organism>